<feature type="transmembrane region" description="Helical" evidence="6">
    <location>
        <begin position="12"/>
        <end position="32"/>
    </location>
</feature>
<dbReference type="RefSeq" id="WP_099911863.1">
    <property type="nucleotide sequence ID" value="NZ_AWWI01000112.1"/>
</dbReference>
<name>A0A2G8RDC4_9RHOB</name>
<reference evidence="8 9" key="1">
    <citation type="submission" date="2013-09" db="EMBL/GenBank/DDBJ databases">
        <title>Genome sequencing of Phaeobacter antarcticus sp. nov. SM1211.</title>
        <authorList>
            <person name="Zhang X.-Y."/>
            <person name="Liu C."/>
            <person name="Chen X.-L."/>
            <person name="Xie B.-B."/>
            <person name="Qin Q.-L."/>
            <person name="Rong J.-C."/>
            <person name="Zhang Y.-Z."/>
        </authorList>
    </citation>
    <scope>NUCLEOTIDE SEQUENCE [LARGE SCALE GENOMIC DNA]</scope>
    <source>
        <strain evidence="8 9">SM1211</strain>
    </source>
</reference>
<evidence type="ECO:0000256" key="6">
    <source>
        <dbReference type="SAM" id="Phobius"/>
    </source>
</evidence>
<dbReference type="PANTHER" id="PTHR22911:SF6">
    <property type="entry name" value="SOLUTE CARRIER FAMILY 35 MEMBER G1"/>
    <property type="match status" value="1"/>
</dbReference>
<accession>A0A2G8RDC4</accession>
<keyword evidence="3 6" id="KW-0812">Transmembrane</keyword>
<dbReference type="InterPro" id="IPR037185">
    <property type="entry name" value="EmrE-like"/>
</dbReference>
<keyword evidence="9" id="KW-1185">Reference proteome</keyword>
<feature type="transmembrane region" description="Helical" evidence="6">
    <location>
        <begin position="206"/>
        <end position="227"/>
    </location>
</feature>
<proteinExistence type="inferred from homology"/>
<dbReference type="SUPFAM" id="SSF103481">
    <property type="entry name" value="Multidrug resistance efflux transporter EmrE"/>
    <property type="match status" value="2"/>
</dbReference>
<evidence type="ECO:0000256" key="1">
    <source>
        <dbReference type="ARBA" id="ARBA00004141"/>
    </source>
</evidence>
<feature type="domain" description="EamA" evidence="7">
    <location>
        <begin position="154"/>
        <end position="278"/>
    </location>
</feature>
<evidence type="ECO:0000313" key="9">
    <source>
        <dbReference type="Proteomes" id="UP000231259"/>
    </source>
</evidence>
<dbReference type="Proteomes" id="UP000231259">
    <property type="component" value="Unassembled WGS sequence"/>
</dbReference>
<evidence type="ECO:0000256" key="4">
    <source>
        <dbReference type="ARBA" id="ARBA00022989"/>
    </source>
</evidence>
<evidence type="ECO:0000313" key="8">
    <source>
        <dbReference type="EMBL" id="PIL19098.1"/>
    </source>
</evidence>
<gene>
    <name evidence="8" type="ORF">P775_16450</name>
</gene>
<feature type="transmembrane region" description="Helical" evidence="6">
    <location>
        <begin position="152"/>
        <end position="169"/>
    </location>
</feature>
<dbReference type="PANTHER" id="PTHR22911">
    <property type="entry name" value="ACYL-MALONYL CONDENSING ENZYME-RELATED"/>
    <property type="match status" value="1"/>
</dbReference>
<evidence type="ECO:0000256" key="3">
    <source>
        <dbReference type="ARBA" id="ARBA00022692"/>
    </source>
</evidence>
<dbReference type="GO" id="GO:0016020">
    <property type="term" value="C:membrane"/>
    <property type="evidence" value="ECO:0007669"/>
    <property type="project" value="UniProtKB-SubCell"/>
</dbReference>
<feature type="transmembrane region" description="Helical" evidence="6">
    <location>
        <begin position="128"/>
        <end position="146"/>
    </location>
</feature>
<comment type="similarity">
    <text evidence="2">Belongs to the drug/metabolite transporter (DMT) superfamily. 10 TMS drug/metabolite exporter (DME) (TC 2.A.7.3) family.</text>
</comment>
<evidence type="ECO:0000256" key="5">
    <source>
        <dbReference type="ARBA" id="ARBA00023136"/>
    </source>
</evidence>
<feature type="domain" description="EamA" evidence="7">
    <location>
        <begin position="9"/>
        <end position="142"/>
    </location>
</feature>
<feature type="transmembrane region" description="Helical" evidence="6">
    <location>
        <begin position="266"/>
        <end position="283"/>
    </location>
</feature>
<protein>
    <recommendedName>
        <fullName evidence="7">EamA domain-containing protein</fullName>
    </recommendedName>
</protein>
<comment type="caution">
    <text evidence="8">The sequence shown here is derived from an EMBL/GenBank/DDBJ whole genome shotgun (WGS) entry which is preliminary data.</text>
</comment>
<sequence>MTQLSDNTRGALLMMAGMTAFSFGDVMVKATAGQMPLGQILSLRGALSSMAIYLIARHLGALTLRLSRRDWGLVTLRSLAEVGSAYFFLTALFEMPLANINALLQMLPLTVTLGSALVFREYVGWRRWVAIAIGFVGMLLIVKPGTEGFNAYTVYALIAVLCVTVRDLVTRRFSKEVPSLTITLITALSVTLFALCLSLQEQWVPLTPWLGGLVVLAALCVVVGYILSIMVMRVGDVSFIAPFRYTGLLWALVLGLVLFGEWPRPLTLLGAAIIVATGVFTLLREAQLRRARLRAAG</sequence>
<dbReference type="InterPro" id="IPR000620">
    <property type="entry name" value="EamA_dom"/>
</dbReference>
<feature type="transmembrane region" description="Helical" evidence="6">
    <location>
        <begin position="181"/>
        <end position="200"/>
    </location>
</feature>
<feature type="transmembrane region" description="Helical" evidence="6">
    <location>
        <begin position="239"/>
        <end position="260"/>
    </location>
</feature>
<dbReference type="EMBL" id="AWWI01000112">
    <property type="protein sequence ID" value="PIL19098.1"/>
    <property type="molecule type" value="Genomic_DNA"/>
</dbReference>
<keyword evidence="5 6" id="KW-0472">Membrane</keyword>
<comment type="subcellular location">
    <subcellularLocation>
        <location evidence="1">Membrane</location>
        <topology evidence="1">Multi-pass membrane protein</topology>
    </subcellularLocation>
</comment>
<keyword evidence="4 6" id="KW-1133">Transmembrane helix</keyword>
<dbReference type="OrthoDB" id="7165334at2"/>
<evidence type="ECO:0000256" key="2">
    <source>
        <dbReference type="ARBA" id="ARBA00009853"/>
    </source>
</evidence>
<organism evidence="8 9">
    <name type="scientific">Puniceibacterium antarcticum</name>
    <dbReference type="NCBI Taxonomy" id="1206336"/>
    <lineage>
        <taxon>Bacteria</taxon>
        <taxon>Pseudomonadati</taxon>
        <taxon>Pseudomonadota</taxon>
        <taxon>Alphaproteobacteria</taxon>
        <taxon>Rhodobacterales</taxon>
        <taxon>Paracoccaceae</taxon>
        <taxon>Puniceibacterium</taxon>
    </lineage>
</organism>
<dbReference type="Pfam" id="PF00892">
    <property type="entry name" value="EamA"/>
    <property type="match status" value="2"/>
</dbReference>
<dbReference type="AlphaFoldDB" id="A0A2G8RDC4"/>
<feature type="transmembrane region" description="Helical" evidence="6">
    <location>
        <begin position="38"/>
        <end position="59"/>
    </location>
</feature>
<feature type="transmembrane region" description="Helical" evidence="6">
    <location>
        <begin position="71"/>
        <end position="93"/>
    </location>
</feature>
<evidence type="ECO:0000259" key="7">
    <source>
        <dbReference type="Pfam" id="PF00892"/>
    </source>
</evidence>